<dbReference type="Proteomes" id="UP001176517">
    <property type="component" value="Unassembled WGS sequence"/>
</dbReference>
<sequence>MTTPQTKPSPRTGPAFAASNLESKFDALSQQVQRSLREQERHFKAQTKEWEHARQQMEQVIDAQTQTLKIQTEILERFELEAQQQHDGTALLASQIASSGTVPRDSFEWQEHRLLWSHLQKTFAAEPVVFSTDERKRAFALAHLNLDWRSRYGYYLRNRHLSDDWWTLSDYILNGRGRH</sequence>
<name>A0AAN6JPN7_9BASI</name>
<gene>
    <name evidence="1" type="ORF">OC846_005685</name>
</gene>
<protein>
    <submittedName>
        <fullName evidence="1">Uncharacterized protein</fullName>
    </submittedName>
</protein>
<accession>A0AAN6JPN7</accession>
<reference evidence="1" key="1">
    <citation type="journal article" date="2023" name="PhytoFront">
        <title>Draft Genome Resources of Seven Strains of Tilletia horrida, Causal Agent of Kernel Smut of Rice.</title>
        <authorList>
            <person name="Khanal S."/>
            <person name="Antony Babu S."/>
            <person name="Zhou X.G."/>
        </authorList>
    </citation>
    <scope>NUCLEOTIDE SEQUENCE</scope>
    <source>
        <strain evidence="1">TX6</strain>
    </source>
</reference>
<dbReference type="AlphaFoldDB" id="A0AAN6JPN7"/>
<comment type="caution">
    <text evidence="1">The sequence shown here is derived from an EMBL/GenBank/DDBJ whole genome shotgun (WGS) entry which is preliminary data.</text>
</comment>
<keyword evidence="2" id="KW-1185">Reference proteome</keyword>
<dbReference type="EMBL" id="JAPDMZ010000233">
    <property type="protein sequence ID" value="KAK0545395.1"/>
    <property type="molecule type" value="Genomic_DNA"/>
</dbReference>
<proteinExistence type="predicted"/>
<evidence type="ECO:0000313" key="2">
    <source>
        <dbReference type="Proteomes" id="UP001176517"/>
    </source>
</evidence>
<organism evidence="1 2">
    <name type="scientific">Tilletia horrida</name>
    <dbReference type="NCBI Taxonomy" id="155126"/>
    <lineage>
        <taxon>Eukaryota</taxon>
        <taxon>Fungi</taxon>
        <taxon>Dikarya</taxon>
        <taxon>Basidiomycota</taxon>
        <taxon>Ustilaginomycotina</taxon>
        <taxon>Exobasidiomycetes</taxon>
        <taxon>Tilletiales</taxon>
        <taxon>Tilletiaceae</taxon>
        <taxon>Tilletia</taxon>
    </lineage>
</organism>
<evidence type="ECO:0000313" key="1">
    <source>
        <dbReference type="EMBL" id="KAK0545395.1"/>
    </source>
</evidence>